<dbReference type="Pfam" id="PF08627">
    <property type="entry name" value="CRT-like"/>
    <property type="match status" value="1"/>
</dbReference>
<dbReference type="Proteomes" id="UP000221165">
    <property type="component" value="Unassembled WGS sequence"/>
</dbReference>
<comment type="subcellular location">
    <subcellularLocation>
        <location evidence="1">Membrane</location>
        <topology evidence="1">Multi-pass membrane protein</topology>
    </subcellularLocation>
</comment>
<dbReference type="VEuPathDB" id="ToxoDB:CSUI_011033"/>
<sequence>MDVNYLQAWVALFQFLAGFLVLPFNSLSILGPQSIPLKDLPISLWNGAKCLFGYNTIISVSLSSCFFFFFFSFSLFSCFFFFFSFSLSIASLLLLLLRTPSLLSSLVSFVSRQPVHTATDFYSIQLKQATKDERSPFILYCAYTHIWI</sequence>
<gene>
    <name evidence="8" type="ORF">CSUI_011033</name>
</gene>
<evidence type="ECO:0000313" key="8">
    <source>
        <dbReference type="EMBL" id="PHJ15156.1"/>
    </source>
</evidence>
<dbReference type="EMBL" id="MIGC01009362">
    <property type="protein sequence ID" value="PHJ15156.1"/>
    <property type="molecule type" value="Genomic_DNA"/>
</dbReference>
<evidence type="ECO:0000256" key="7">
    <source>
        <dbReference type="SAM" id="Phobius"/>
    </source>
</evidence>
<feature type="transmembrane region" description="Helical" evidence="7">
    <location>
        <begin position="51"/>
        <end position="73"/>
    </location>
</feature>
<dbReference type="OrthoDB" id="416555at2759"/>
<keyword evidence="6 7" id="KW-0472">Membrane</keyword>
<keyword evidence="9" id="KW-1185">Reference proteome</keyword>
<dbReference type="AlphaFoldDB" id="A0A2C6KFP8"/>
<proteinExistence type="inferred from homology"/>
<organism evidence="8 9">
    <name type="scientific">Cystoisospora suis</name>
    <dbReference type="NCBI Taxonomy" id="483139"/>
    <lineage>
        <taxon>Eukaryota</taxon>
        <taxon>Sar</taxon>
        <taxon>Alveolata</taxon>
        <taxon>Apicomplexa</taxon>
        <taxon>Conoidasida</taxon>
        <taxon>Coccidia</taxon>
        <taxon>Eucoccidiorida</taxon>
        <taxon>Eimeriorina</taxon>
        <taxon>Sarcocystidae</taxon>
        <taxon>Cystoisospora</taxon>
    </lineage>
</organism>
<protein>
    <submittedName>
        <fullName evidence="8">Transmembrane protein</fullName>
    </submittedName>
</protein>
<dbReference type="GO" id="GO:0016020">
    <property type="term" value="C:membrane"/>
    <property type="evidence" value="ECO:0007669"/>
    <property type="project" value="UniProtKB-SubCell"/>
</dbReference>
<dbReference type="RefSeq" id="XP_067916890.1">
    <property type="nucleotide sequence ID" value="XM_068071134.1"/>
</dbReference>
<comment type="caution">
    <text evidence="8">The sequence shown here is derived from an EMBL/GenBank/DDBJ whole genome shotgun (WGS) entry which is preliminary data.</text>
</comment>
<accession>A0A2C6KFP8</accession>
<evidence type="ECO:0000256" key="5">
    <source>
        <dbReference type="ARBA" id="ARBA00022989"/>
    </source>
</evidence>
<keyword evidence="4 7" id="KW-0812">Transmembrane</keyword>
<dbReference type="InterPro" id="IPR013936">
    <property type="entry name" value="CRT-like"/>
</dbReference>
<evidence type="ECO:0000256" key="2">
    <source>
        <dbReference type="ARBA" id="ARBA00006690"/>
    </source>
</evidence>
<dbReference type="GeneID" id="94434345"/>
<feature type="transmembrane region" description="Helical" evidence="7">
    <location>
        <begin position="6"/>
        <end position="30"/>
    </location>
</feature>
<evidence type="ECO:0000256" key="4">
    <source>
        <dbReference type="ARBA" id="ARBA00022692"/>
    </source>
</evidence>
<evidence type="ECO:0000256" key="3">
    <source>
        <dbReference type="ARBA" id="ARBA00022448"/>
    </source>
</evidence>
<comment type="similarity">
    <text evidence="2">Belongs to the CRT-like transporter family.</text>
</comment>
<feature type="transmembrane region" description="Helical" evidence="7">
    <location>
        <begin position="79"/>
        <end position="97"/>
    </location>
</feature>
<keyword evidence="5 7" id="KW-1133">Transmembrane helix</keyword>
<evidence type="ECO:0000256" key="6">
    <source>
        <dbReference type="ARBA" id="ARBA00023136"/>
    </source>
</evidence>
<evidence type="ECO:0000313" key="9">
    <source>
        <dbReference type="Proteomes" id="UP000221165"/>
    </source>
</evidence>
<evidence type="ECO:0000256" key="1">
    <source>
        <dbReference type="ARBA" id="ARBA00004141"/>
    </source>
</evidence>
<reference evidence="8 9" key="1">
    <citation type="journal article" date="2017" name="Int. J. Parasitol.">
        <title>The genome of the protozoan parasite Cystoisospora suis and a reverse vaccinology approach to identify vaccine candidates.</title>
        <authorList>
            <person name="Palmieri N."/>
            <person name="Shrestha A."/>
            <person name="Ruttkowski B."/>
            <person name="Beck T."/>
            <person name="Vogl C."/>
            <person name="Tomley F."/>
            <person name="Blake D.P."/>
            <person name="Joachim A."/>
        </authorList>
    </citation>
    <scope>NUCLEOTIDE SEQUENCE [LARGE SCALE GENOMIC DNA]</scope>
    <source>
        <strain evidence="8 9">Wien I</strain>
    </source>
</reference>
<keyword evidence="3" id="KW-0813">Transport</keyword>
<name>A0A2C6KFP8_9APIC</name>